<evidence type="ECO:0000256" key="9">
    <source>
        <dbReference type="ARBA" id="ARBA00022676"/>
    </source>
</evidence>
<evidence type="ECO:0000313" key="14">
    <source>
        <dbReference type="EMBL" id="ASK78521.1"/>
    </source>
</evidence>
<dbReference type="InterPro" id="IPR029057">
    <property type="entry name" value="PRTase-like"/>
</dbReference>
<gene>
    <name evidence="12" type="primary">apt</name>
    <name evidence="14" type="ORF">CF386_05630</name>
</gene>
<keyword evidence="11 12" id="KW-0660">Purine salvage</keyword>
<sequence length="178" mass="19838">MSEKKIEVIRNKIISIENYPKDGIVFRDILPILNDYTAMSYVLDVFEEHYKQITFTKIVGTEARGFLFGVPLAQRLNIGFVPARKKGKLPPPVISETYNLEYGTDTIEIQADALNSNDNVLIIDDLLATGGTVNATYNLIKALGANVEHAGFLINLPALGGEFLLNKNNLQTFNIFNF</sequence>
<evidence type="ECO:0000256" key="10">
    <source>
        <dbReference type="ARBA" id="ARBA00022679"/>
    </source>
</evidence>
<dbReference type="GO" id="GO:0006168">
    <property type="term" value="P:adenine salvage"/>
    <property type="evidence" value="ECO:0007669"/>
    <property type="project" value="InterPro"/>
</dbReference>
<evidence type="ECO:0000256" key="4">
    <source>
        <dbReference type="ARBA" id="ARBA00004659"/>
    </source>
</evidence>
<dbReference type="Pfam" id="PF00156">
    <property type="entry name" value="Pribosyltran"/>
    <property type="match status" value="1"/>
</dbReference>
<dbReference type="EMBL" id="CP022355">
    <property type="protein sequence ID" value="ASK78521.1"/>
    <property type="molecule type" value="Genomic_DNA"/>
</dbReference>
<dbReference type="AlphaFoldDB" id="A0A220VE09"/>
<dbReference type="GO" id="GO:0016208">
    <property type="term" value="F:AMP binding"/>
    <property type="evidence" value="ECO:0007669"/>
    <property type="project" value="TreeGrafter"/>
</dbReference>
<comment type="similarity">
    <text evidence="5 12">Belongs to the purine/pyrimidine phosphoribosyltransferase family.</text>
</comment>
<keyword evidence="9 12" id="KW-0328">Glycosyltransferase</keyword>
<dbReference type="SUPFAM" id="SSF53271">
    <property type="entry name" value="PRTase-like"/>
    <property type="match status" value="1"/>
</dbReference>
<dbReference type="HAMAP" id="MF_00004">
    <property type="entry name" value="Aden_phosphoribosyltr"/>
    <property type="match status" value="1"/>
</dbReference>
<evidence type="ECO:0000256" key="11">
    <source>
        <dbReference type="ARBA" id="ARBA00022726"/>
    </source>
</evidence>
<comment type="catalytic activity">
    <reaction evidence="1 12">
        <text>AMP + diphosphate = 5-phospho-alpha-D-ribose 1-diphosphate + adenine</text>
        <dbReference type="Rhea" id="RHEA:16609"/>
        <dbReference type="ChEBI" id="CHEBI:16708"/>
        <dbReference type="ChEBI" id="CHEBI:33019"/>
        <dbReference type="ChEBI" id="CHEBI:58017"/>
        <dbReference type="ChEBI" id="CHEBI:456215"/>
        <dbReference type="EC" id="2.4.2.7"/>
    </reaction>
</comment>
<evidence type="ECO:0000256" key="7">
    <source>
        <dbReference type="ARBA" id="ARBA00011893"/>
    </source>
</evidence>
<dbReference type="RefSeq" id="WP_089073429.1">
    <property type="nucleotide sequence ID" value="NZ_CBCSAM010000001.1"/>
</dbReference>
<keyword evidence="15" id="KW-1185">Reference proteome</keyword>
<evidence type="ECO:0000256" key="8">
    <source>
        <dbReference type="ARBA" id="ARBA00022490"/>
    </source>
</evidence>
<proteinExistence type="inferred from homology"/>
<dbReference type="OrthoDB" id="9803963at2"/>
<evidence type="ECO:0000256" key="1">
    <source>
        <dbReference type="ARBA" id="ARBA00000868"/>
    </source>
</evidence>
<dbReference type="PANTHER" id="PTHR32315">
    <property type="entry name" value="ADENINE PHOSPHORIBOSYLTRANSFERASE"/>
    <property type="match status" value="1"/>
</dbReference>
<evidence type="ECO:0000256" key="6">
    <source>
        <dbReference type="ARBA" id="ARBA00011738"/>
    </source>
</evidence>
<dbReference type="GO" id="GO:0005737">
    <property type="term" value="C:cytoplasm"/>
    <property type="evidence" value="ECO:0007669"/>
    <property type="project" value="UniProtKB-SubCell"/>
</dbReference>
<feature type="domain" description="Phosphoribosyltransferase" evidence="13">
    <location>
        <begin position="49"/>
        <end position="146"/>
    </location>
</feature>
<keyword evidence="10 12" id="KW-0808">Transferase</keyword>
<evidence type="ECO:0000256" key="2">
    <source>
        <dbReference type="ARBA" id="ARBA00003968"/>
    </source>
</evidence>
<dbReference type="NCBIfam" id="TIGR01090">
    <property type="entry name" value="apt"/>
    <property type="match status" value="1"/>
</dbReference>
<evidence type="ECO:0000259" key="13">
    <source>
        <dbReference type="Pfam" id="PF00156"/>
    </source>
</evidence>
<dbReference type="KEGG" id="pmai:CF386_05630"/>
<dbReference type="InterPro" id="IPR005764">
    <property type="entry name" value="Ade_phspho_trans"/>
</dbReference>
<keyword evidence="8 12" id="KW-0963">Cytoplasm</keyword>
<comment type="pathway">
    <text evidence="4 12">Purine metabolism; AMP biosynthesis via salvage pathway; AMP from adenine: step 1/1.</text>
</comment>
<evidence type="ECO:0000313" key="15">
    <source>
        <dbReference type="Proteomes" id="UP000242175"/>
    </source>
</evidence>
<organism evidence="14 15">
    <name type="scientific">Paraphotobacterium marinum</name>
    <dbReference type="NCBI Taxonomy" id="1755811"/>
    <lineage>
        <taxon>Bacteria</taxon>
        <taxon>Pseudomonadati</taxon>
        <taxon>Pseudomonadota</taxon>
        <taxon>Gammaproteobacteria</taxon>
        <taxon>Vibrionales</taxon>
        <taxon>Vibrionaceae</taxon>
        <taxon>Paraphotobacterium</taxon>
    </lineage>
</organism>
<dbReference type="PANTHER" id="PTHR32315:SF3">
    <property type="entry name" value="ADENINE PHOSPHORIBOSYLTRANSFERASE"/>
    <property type="match status" value="1"/>
</dbReference>
<dbReference type="GO" id="GO:0006166">
    <property type="term" value="P:purine ribonucleoside salvage"/>
    <property type="evidence" value="ECO:0007669"/>
    <property type="project" value="UniProtKB-UniRule"/>
</dbReference>
<name>A0A220VE09_9GAMM</name>
<dbReference type="Proteomes" id="UP000242175">
    <property type="component" value="Chromosome large"/>
</dbReference>
<protein>
    <recommendedName>
        <fullName evidence="7 12">Adenine phosphoribosyltransferase</fullName>
        <shortName evidence="12">APRT</shortName>
        <ecNumber evidence="7 12">2.4.2.7</ecNumber>
    </recommendedName>
</protein>
<evidence type="ECO:0000256" key="12">
    <source>
        <dbReference type="HAMAP-Rule" id="MF_00004"/>
    </source>
</evidence>
<dbReference type="InterPro" id="IPR000836">
    <property type="entry name" value="PRTase_dom"/>
</dbReference>
<comment type="subcellular location">
    <subcellularLocation>
        <location evidence="3 12">Cytoplasm</location>
    </subcellularLocation>
</comment>
<dbReference type="InterPro" id="IPR050054">
    <property type="entry name" value="UPRTase/APRTase"/>
</dbReference>
<dbReference type="Gene3D" id="3.40.50.2020">
    <property type="match status" value="1"/>
</dbReference>
<dbReference type="CDD" id="cd06223">
    <property type="entry name" value="PRTases_typeI"/>
    <property type="match status" value="1"/>
</dbReference>
<reference evidence="14 15" key="1">
    <citation type="journal article" date="2016" name="Int. J. Syst. Evol. Microbiol.">
        <title>Paraphotobacterium marinum gen. nov., sp. nov., a member of the family Vibrionaceae, isolated from surface seawater.</title>
        <authorList>
            <person name="Huang Z."/>
            <person name="Dong C."/>
            <person name="Shao Z."/>
        </authorList>
    </citation>
    <scope>NUCLEOTIDE SEQUENCE [LARGE SCALE GENOMIC DNA]</scope>
    <source>
        <strain evidence="14 15">NSCS20N07D</strain>
    </source>
</reference>
<dbReference type="EC" id="2.4.2.7" evidence="7 12"/>
<dbReference type="NCBIfam" id="NF002636">
    <property type="entry name" value="PRK02304.1-5"/>
    <property type="match status" value="1"/>
</dbReference>
<dbReference type="GO" id="GO:0044209">
    <property type="term" value="P:AMP salvage"/>
    <property type="evidence" value="ECO:0007669"/>
    <property type="project" value="UniProtKB-UniRule"/>
</dbReference>
<dbReference type="GO" id="GO:0002055">
    <property type="term" value="F:adenine binding"/>
    <property type="evidence" value="ECO:0007669"/>
    <property type="project" value="TreeGrafter"/>
</dbReference>
<dbReference type="UniPathway" id="UPA00588">
    <property type="reaction ID" value="UER00646"/>
</dbReference>
<accession>A0A220VE09</accession>
<comment type="function">
    <text evidence="2 12">Catalyzes a salvage reaction resulting in the formation of AMP, that is energically less costly than de novo synthesis.</text>
</comment>
<evidence type="ECO:0000256" key="5">
    <source>
        <dbReference type="ARBA" id="ARBA00008391"/>
    </source>
</evidence>
<dbReference type="FunFam" id="3.40.50.2020:FF:000004">
    <property type="entry name" value="Adenine phosphoribosyltransferase"/>
    <property type="match status" value="1"/>
</dbReference>
<evidence type="ECO:0000256" key="3">
    <source>
        <dbReference type="ARBA" id="ARBA00004496"/>
    </source>
</evidence>
<dbReference type="GO" id="GO:0003999">
    <property type="term" value="F:adenine phosphoribosyltransferase activity"/>
    <property type="evidence" value="ECO:0007669"/>
    <property type="project" value="UniProtKB-UniRule"/>
</dbReference>
<comment type="subunit">
    <text evidence="6 12">Homodimer.</text>
</comment>
<dbReference type="NCBIfam" id="NF002634">
    <property type="entry name" value="PRK02304.1-3"/>
    <property type="match status" value="1"/>
</dbReference>